<comment type="similarity">
    <text evidence="1">Belongs to the aldehyde dehydrogenase family.</text>
</comment>
<dbReference type="Pfam" id="PF00171">
    <property type="entry name" value="Aldedh"/>
    <property type="match status" value="1"/>
</dbReference>
<dbReference type="InterPro" id="IPR015590">
    <property type="entry name" value="Aldehyde_DH_dom"/>
</dbReference>
<dbReference type="FunFam" id="3.40.605.10:FF:000063">
    <property type="entry name" value="Succinate-semialdehyde dehydrogenase, mitochondrial"/>
    <property type="match status" value="1"/>
</dbReference>
<feature type="domain" description="Aldehyde dehydrogenase" evidence="3">
    <location>
        <begin position="16"/>
        <end position="473"/>
    </location>
</feature>
<dbReference type="GO" id="GO:0008911">
    <property type="term" value="F:lactaldehyde dehydrogenase (NAD+) activity"/>
    <property type="evidence" value="ECO:0007669"/>
    <property type="project" value="TreeGrafter"/>
</dbReference>
<dbReference type="CDD" id="cd07149">
    <property type="entry name" value="ALDH_y4uC"/>
    <property type="match status" value="1"/>
</dbReference>
<gene>
    <name evidence="4" type="ORF">D8M03_15635</name>
</gene>
<evidence type="ECO:0000256" key="1">
    <source>
        <dbReference type="ARBA" id="ARBA00009986"/>
    </source>
</evidence>
<evidence type="ECO:0000256" key="2">
    <source>
        <dbReference type="ARBA" id="ARBA00023002"/>
    </source>
</evidence>
<dbReference type="OrthoDB" id="9762913at2"/>
<keyword evidence="5" id="KW-1185">Reference proteome</keyword>
<evidence type="ECO:0000313" key="4">
    <source>
        <dbReference type="EMBL" id="RKQ13609.1"/>
    </source>
</evidence>
<dbReference type="SUPFAM" id="SSF53720">
    <property type="entry name" value="ALDH-like"/>
    <property type="match status" value="1"/>
</dbReference>
<sequence>MEQTLLKRKMFLAGEWVSREKTIDVENPQNGEIIAQIPAASKEDAILAINEGVKGAEIARNLPTYERISILNKVANWIEDRQSLFARTIATEGSKTIREAEKEVRRCIQTIRISAEEARRLHGETIPFDQSSGNENRVGFYQRLPIGLIVAITPFNDPLNLVAHKLGPAIAAGNSIIIKPSTLTPLSALLLAEAFHEAGLPKKVLTVITGHSSDIGDELVTNPAVRMISFTGGYEAGKIISSKAGIKKLSMELGSNSPCIVLSDADIPDAVDSIVSGAFWAAGQNCLGVQRVYIDEEIYSTFEVLLVERTKQLRMGDKLNELTDMGPLITEKEAIRIENLVEETLQEGAKLLCGGRRNGAFYEPTILTNVHPESKIAKEEIFGPVVILDSIRDLDEAIQKSNNVMYGLQAGIFTKNLDFAFRAIKDMEFGGIMVNDSSDFRIDSMPFGGMKQSGIGREGVAFAIQEMTEQKVVCFKIGSNF</sequence>
<dbReference type="InterPro" id="IPR016163">
    <property type="entry name" value="Ald_DH_C"/>
</dbReference>
<name>A0A494YU76_9BACL</name>
<dbReference type="PANTHER" id="PTHR42991">
    <property type="entry name" value="ALDEHYDE DEHYDROGENASE"/>
    <property type="match status" value="1"/>
</dbReference>
<protein>
    <submittedName>
        <fullName evidence="4">Aldehyde dehydrogenase family protein</fullName>
    </submittedName>
</protein>
<dbReference type="InterPro" id="IPR016161">
    <property type="entry name" value="Ald_DH/histidinol_DH"/>
</dbReference>
<proteinExistence type="inferred from homology"/>
<dbReference type="Gene3D" id="3.40.309.10">
    <property type="entry name" value="Aldehyde Dehydrogenase, Chain A, domain 2"/>
    <property type="match status" value="1"/>
</dbReference>
<dbReference type="FunFam" id="3.40.309.10:FF:000009">
    <property type="entry name" value="Aldehyde dehydrogenase A"/>
    <property type="match status" value="1"/>
</dbReference>
<comment type="caution">
    <text evidence="4">The sequence shown here is derived from an EMBL/GenBank/DDBJ whole genome shotgun (WGS) entry which is preliminary data.</text>
</comment>
<dbReference type="InterPro" id="IPR016162">
    <property type="entry name" value="Ald_DH_N"/>
</dbReference>
<evidence type="ECO:0000313" key="5">
    <source>
        <dbReference type="Proteomes" id="UP000272238"/>
    </source>
</evidence>
<evidence type="ECO:0000259" key="3">
    <source>
        <dbReference type="Pfam" id="PF00171"/>
    </source>
</evidence>
<reference evidence="4 5" key="1">
    <citation type="journal article" date="2016" name="Antonie Van Leeuwenhoek">
        <title>Lysinibacillus endophyticus sp. nov., an indole-3-acetic acid producing endophytic bacterium isolated from corn root (Zea mays cv. Xinken-5).</title>
        <authorList>
            <person name="Yu J."/>
            <person name="Guan X."/>
            <person name="Liu C."/>
            <person name="Xiang W."/>
            <person name="Yu Z."/>
            <person name="Liu X."/>
            <person name="Wang G."/>
        </authorList>
    </citation>
    <scope>NUCLEOTIDE SEQUENCE [LARGE SCALE GENOMIC DNA]</scope>
    <source>
        <strain evidence="4 5">DSM 100506</strain>
    </source>
</reference>
<dbReference type="RefSeq" id="WP_121215754.1">
    <property type="nucleotide sequence ID" value="NZ_JAMYWW010000001.1"/>
</dbReference>
<keyword evidence="2" id="KW-0560">Oxidoreductase</keyword>
<dbReference type="PANTHER" id="PTHR42991:SF1">
    <property type="entry name" value="ALDEHYDE DEHYDROGENASE"/>
    <property type="match status" value="1"/>
</dbReference>
<dbReference type="Gene3D" id="3.40.605.10">
    <property type="entry name" value="Aldehyde Dehydrogenase, Chain A, domain 1"/>
    <property type="match status" value="1"/>
</dbReference>
<accession>A0A494YU76</accession>
<organism evidence="4 5">
    <name type="scientific">Ureibacillus endophyticus</name>
    <dbReference type="NCBI Taxonomy" id="1978490"/>
    <lineage>
        <taxon>Bacteria</taxon>
        <taxon>Bacillati</taxon>
        <taxon>Bacillota</taxon>
        <taxon>Bacilli</taxon>
        <taxon>Bacillales</taxon>
        <taxon>Caryophanaceae</taxon>
        <taxon>Ureibacillus</taxon>
    </lineage>
</organism>
<dbReference type="Proteomes" id="UP000272238">
    <property type="component" value="Unassembled WGS sequence"/>
</dbReference>
<dbReference type="EMBL" id="RBZN01000059">
    <property type="protein sequence ID" value="RKQ13609.1"/>
    <property type="molecule type" value="Genomic_DNA"/>
</dbReference>
<dbReference type="InterPro" id="IPR051020">
    <property type="entry name" value="ALDH-related_metabolic_enz"/>
</dbReference>
<dbReference type="AlphaFoldDB" id="A0A494YU76"/>